<feature type="transmembrane region" description="Helical" evidence="2">
    <location>
        <begin position="143"/>
        <end position="170"/>
    </location>
</feature>
<sequence length="454" mass="49725">MHLLFSFRESSKDVRLLWISVFLRMASFGLTNQVLTLFLKSLDVSETNIGLFMTLTLVGDTIISYLLTWHADKIGRRLVMIIGALMMFVSGAVFSVSSHFVVLLIAAILGVISPSGDETGPFKSVEEASIAHLTPHVHRPEVFAFYGLFATAGAAIGSLISGVTVDYCHLQLEWDLNQCYRAVFMVYTIIALLKFGVMLFLSVNCEVQFNSNDSINSASAPTTETSSLLDDSDIQEDLTQEVHNENTFGLLGLSGLSSTARFYLPKFLVIFMLDSMGYGFMPSAWVVYYFKMAFAISATGLGTLFFFTNAIDSASSLPSAYLAKTLGPTRAMVFTQAPSAVFFILISISSNYIVASTLLILHCATSTMDVVPRQVLLTSVMPSTDLTKVMGIVNVAKTFARCIGPVFTGKLAEHNHLYVGFLINGICILTADLLLGINFFHLDKDILRKQSVLI</sequence>
<dbReference type="PROSITE" id="PS50850">
    <property type="entry name" value="MFS"/>
    <property type="match status" value="1"/>
</dbReference>
<dbReference type="GO" id="GO:0022857">
    <property type="term" value="F:transmembrane transporter activity"/>
    <property type="evidence" value="ECO:0007669"/>
    <property type="project" value="InterPro"/>
</dbReference>
<dbReference type="OrthoDB" id="10027823at2759"/>
<keyword evidence="5" id="KW-1185">Reference proteome</keyword>
<dbReference type="GO" id="GO:0000329">
    <property type="term" value="C:fungal-type vacuole membrane"/>
    <property type="evidence" value="ECO:0007669"/>
    <property type="project" value="TreeGrafter"/>
</dbReference>
<evidence type="ECO:0000259" key="3">
    <source>
        <dbReference type="PROSITE" id="PS50850"/>
    </source>
</evidence>
<gene>
    <name evidence="4" type="ORF">CLIB1423_10S04346</name>
</gene>
<evidence type="ECO:0000313" key="4">
    <source>
        <dbReference type="EMBL" id="CAH2353408.1"/>
    </source>
</evidence>
<evidence type="ECO:0000313" key="5">
    <source>
        <dbReference type="Proteomes" id="UP000837801"/>
    </source>
</evidence>
<feature type="transmembrane region" description="Helical" evidence="2">
    <location>
        <begin position="182"/>
        <end position="203"/>
    </location>
</feature>
<keyword evidence="2" id="KW-0472">Membrane</keyword>
<keyword evidence="2" id="KW-0812">Transmembrane</keyword>
<feature type="domain" description="Major facilitator superfamily (MFS) profile" evidence="3">
    <location>
        <begin position="13"/>
        <end position="454"/>
    </location>
</feature>
<dbReference type="PANTHER" id="PTHR23520">
    <property type="entry name" value="TRANSPORTER, PUTATIVE (AFU_ORTHOLOGUE AFUA_3G04000)-RELATED"/>
    <property type="match status" value="1"/>
</dbReference>
<dbReference type="SUPFAM" id="SSF103473">
    <property type="entry name" value="MFS general substrate transporter"/>
    <property type="match status" value="1"/>
</dbReference>
<name>A0A9P0VZA7_9ASCO</name>
<dbReference type="EMBL" id="CAKXYY010000010">
    <property type="protein sequence ID" value="CAH2353408.1"/>
    <property type="molecule type" value="Genomic_DNA"/>
</dbReference>
<organism evidence="4 5">
    <name type="scientific">[Candida] railenensis</name>
    <dbReference type="NCBI Taxonomy" id="45579"/>
    <lineage>
        <taxon>Eukaryota</taxon>
        <taxon>Fungi</taxon>
        <taxon>Dikarya</taxon>
        <taxon>Ascomycota</taxon>
        <taxon>Saccharomycotina</taxon>
        <taxon>Pichiomycetes</taxon>
        <taxon>Debaryomycetaceae</taxon>
        <taxon>Kurtzmaniella</taxon>
    </lineage>
</organism>
<keyword evidence="2" id="KW-1133">Transmembrane helix</keyword>
<dbReference type="Pfam" id="PF07690">
    <property type="entry name" value="MFS_1"/>
    <property type="match status" value="1"/>
</dbReference>
<comment type="subcellular location">
    <subcellularLocation>
        <location evidence="1">Membrane</location>
        <topology evidence="1">Multi-pass membrane protein</topology>
    </subcellularLocation>
</comment>
<feature type="transmembrane region" description="Helical" evidence="2">
    <location>
        <begin position="416"/>
        <end position="440"/>
    </location>
</feature>
<evidence type="ECO:0000256" key="1">
    <source>
        <dbReference type="ARBA" id="ARBA00004141"/>
    </source>
</evidence>
<feature type="transmembrane region" description="Helical" evidence="2">
    <location>
        <begin position="49"/>
        <end position="67"/>
    </location>
</feature>
<dbReference type="InterPro" id="IPR036259">
    <property type="entry name" value="MFS_trans_sf"/>
</dbReference>
<feature type="transmembrane region" description="Helical" evidence="2">
    <location>
        <begin position="288"/>
        <end position="307"/>
    </location>
</feature>
<dbReference type="Gene3D" id="1.20.1250.20">
    <property type="entry name" value="MFS general substrate transporter like domains"/>
    <property type="match status" value="1"/>
</dbReference>
<dbReference type="InterPro" id="IPR011701">
    <property type="entry name" value="MFS"/>
</dbReference>
<dbReference type="PANTHER" id="PTHR23520:SF2">
    <property type="entry name" value="ABR173CP"/>
    <property type="match status" value="1"/>
</dbReference>
<evidence type="ECO:0000256" key="2">
    <source>
        <dbReference type="SAM" id="Phobius"/>
    </source>
</evidence>
<dbReference type="Proteomes" id="UP000837801">
    <property type="component" value="Unassembled WGS sequence"/>
</dbReference>
<feature type="transmembrane region" description="Helical" evidence="2">
    <location>
        <begin position="340"/>
        <end position="363"/>
    </location>
</feature>
<reference evidence="4" key="1">
    <citation type="submission" date="2022-03" db="EMBL/GenBank/DDBJ databases">
        <authorList>
            <person name="Legras J.-L."/>
            <person name="Devillers H."/>
            <person name="Grondin C."/>
        </authorList>
    </citation>
    <scope>NUCLEOTIDE SEQUENCE</scope>
    <source>
        <strain evidence="4">CLIB 1423</strain>
    </source>
</reference>
<dbReference type="InterPro" id="IPR020846">
    <property type="entry name" value="MFS_dom"/>
</dbReference>
<feature type="transmembrane region" description="Helical" evidence="2">
    <location>
        <begin position="79"/>
        <end position="112"/>
    </location>
</feature>
<protein>
    <submittedName>
        <fullName evidence="4">Uncharacterized membrane protein</fullName>
    </submittedName>
</protein>
<feature type="transmembrane region" description="Helical" evidence="2">
    <location>
        <begin position="16"/>
        <end position="37"/>
    </location>
</feature>
<proteinExistence type="predicted"/>
<comment type="caution">
    <text evidence="4">The sequence shown here is derived from an EMBL/GenBank/DDBJ whole genome shotgun (WGS) entry which is preliminary data.</text>
</comment>
<dbReference type="AlphaFoldDB" id="A0A9P0VZA7"/>
<accession>A0A9P0VZA7</accession>